<evidence type="ECO:0000313" key="2">
    <source>
        <dbReference type="EMBL" id="KAF2692095.1"/>
    </source>
</evidence>
<dbReference type="EMBL" id="MU005569">
    <property type="protein sequence ID" value="KAF2692095.1"/>
    <property type="molecule type" value="Genomic_DNA"/>
</dbReference>
<gene>
    <name evidence="2" type="ORF">K458DRAFT_425906</name>
</gene>
<dbReference type="OrthoDB" id="3777651at2759"/>
<reference evidence="2" key="1">
    <citation type="journal article" date="2020" name="Stud. Mycol.">
        <title>101 Dothideomycetes genomes: a test case for predicting lifestyles and emergence of pathogens.</title>
        <authorList>
            <person name="Haridas S."/>
            <person name="Albert R."/>
            <person name="Binder M."/>
            <person name="Bloem J."/>
            <person name="Labutti K."/>
            <person name="Salamov A."/>
            <person name="Andreopoulos B."/>
            <person name="Baker S."/>
            <person name="Barry K."/>
            <person name="Bills G."/>
            <person name="Bluhm B."/>
            <person name="Cannon C."/>
            <person name="Castanera R."/>
            <person name="Culley D."/>
            <person name="Daum C."/>
            <person name="Ezra D."/>
            <person name="Gonzalez J."/>
            <person name="Henrissat B."/>
            <person name="Kuo A."/>
            <person name="Liang C."/>
            <person name="Lipzen A."/>
            <person name="Lutzoni F."/>
            <person name="Magnuson J."/>
            <person name="Mondo S."/>
            <person name="Nolan M."/>
            <person name="Ohm R."/>
            <person name="Pangilinan J."/>
            <person name="Park H.-J."/>
            <person name="Ramirez L."/>
            <person name="Alfaro M."/>
            <person name="Sun H."/>
            <person name="Tritt A."/>
            <person name="Yoshinaga Y."/>
            <person name="Zwiers L.-H."/>
            <person name="Turgeon B."/>
            <person name="Goodwin S."/>
            <person name="Spatafora J."/>
            <person name="Crous P."/>
            <person name="Grigoriev I."/>
        </authorList>
    </citation>
    <scope>NUCLEOTIDE SEQUENCE</scope>
    <source>
        <strain evidence="2">CBS 122367</strain>
    </source>
</reference>
<keyword evidence="3" id="KW-1185">Reference proteome</keyword>
<organism evidence="2 3">
    <name type="scientific">Lentithecium fluviatile CBS 122367</name>
    <dbReference type="NCBI Taxonomy" id="1168545"/>
    <lineage>
        <taxon>Eukaryota</taxon>
        <taxon>Fungi</taxon>
        <taxon>Dikarya</taxon>
        <taxon>Ascomycota</taxon>
        <taxon>Pezizomycotina</taxon>
        <taxon>Dothideomycetes</taxon>
        <taxon>Pleosporomycetidae</taxon>
        <taxon>Pleosporales</taxon>
        <taxon>Massarineae</taxon>
        <taxon>Lentitheciaceae</taxon>
        <taxon>Lentithecium</taxon>
    </lineage>
</organism>
<dbReference type="Proteomes" id="UP000799291">
    <property type="component" value="Unassembled WGS sequence"/>
</dbReference>
<protein>
    <submittedName>
        <fullName evidence="2">Uncharacterized protein</fullName>
    </submittedName>
</protein>
<sequence length="354" mass="39072">MGVKRPGRSGHTTPAKDAASALTYPRKQTVSTAVLFKNPTLPIRKRADASPKPTKTPRPAARSLSVHKHRSSPRSSSHSPQKVAYGKKSDMHPLAVAFKDTTTAYRTHLYTATAAKLDATLNTLLSQLHARTLATISSPPTDPTASPLKLTLGAKYDRATEKAFRPIGGYAFVVHNTNTNANAASGENGKEKEKKTLRETLMDFDEKYGKEMEEIRGLEAQWEKVVGEIYKTGVACLGDEAMSFVLVPPSPTADSSPLFVPEQDSLPHAPKKRVTFQEPDQQREYPNFLSGPSIYRNHPVAALPGLPEDEVRELEDAVGTLGVEQMEEFKRIEAEQSKWWKKKCEQIAQTLRAE</sequence>
<feature type="region of interest" description="Disordered" evidence="1">
    <location>
        <begin position="1"/>
        <end position="88"/>
    </location>
</feature>
<dbReference type="AlphaFoldDB" id="A0A6G1JPQ1"/>
<evidence type="ECO:0000256" key="1">
    <source>
        <dbReference type="SAM" id="MobiDB-lite"/>
    </source>
</evidence>
<proteinExistence type="predicted"/>
<name>A0A6G1JPQ1_9PLEO</name>
<evidence type="ECO:0000313" key="3">
    <source>
        <dbReference type="Proteomes" id="UP000799291"/>
    </source>
</evidence>
<accession>A0A6G1JPQ1</accession>